<feature type="chain" id="PRO_5014410382" description="Extracellular membrane protein CFEM domain-containing protein" evidence="2">
    <location>
        <begin position="18"/>
        <end position="257"/>
    </location>
</feature>
<gene>
    <name evidence="3" type="ORF">K444DRAFT_630615</name>
</gene>
<evidence type="ECO:0000313" key="3">
    <source>
        <dbReference type="EMBL" id="PMD58968.1"/>
    </source>
</evidence>
<evidence type="ECO:0008006" key="5">
    <source>
        <dbReference type="Google" id="ProtNLM"/>
    </source>
</evidence>
<dbReference type="STRING" id="1095630.A0A2J6T7I2"/>
<dbReference type="OrthoDB" id="5427833at2759"/>
<dbReference type="EMBL" id="KZ613817">
    <property type="protein sequence ID" value="PMD58968.1"/>
    <property type="molecule type" value="Genomic_DNA"/>
</dbReference>
<dbReference type="GeneID" id="36591319"/>
<keyword evidence="2" id="KW-0732">Signal</keyword>
<evidence type="ECO:0000313" key="4">
    <source>
        <dbReference type="Proteomes" id="UP000235371"/>
    </source>
</evidence>
<dbReference type="Proteomes" id="UP000235371">
    <property type="component" value="Unassembled WGS sequence"/>
</dbReference>
<dbReference type="RefSeq" id="XP_024735872.1">
    <property type="nucleotide sequence ID" value="XM_024883242.1"/>
</dbReference>
<evidence type="ECO:0000256" key="2">
    <source>
        <dbReference type="SAM" id="SignalP"/>
    </source>
</evidence>
<reference evidence="3 4" key="1">
    <citation type="submission" date="2016-04" db="EMBL/GenBank/DDBJ databases">
        <title>A degradative enzymes factory behind the ericoid mycorrhizal symbiosis.</title>
        <authorList>
            <consortium name="DOE Joint Genome Institute"/>
            <person name="Martino E."/>
            <person name="Morin E."/>
            <person name="Grelet G."/>
            <person name="Kuo A."/>
            <person name="Kohler A."/>
            <person name="Daghino S."/>
            <person name="Barry K."/>
            <person name="Choi C."/>
            <person name="Cichocki N."/>
            <person name="Clum A."/>
            <person name="Copeland A."/>
            <person name="Hainaut M."/>
            <person name="Haridas S."/>
            <person name="Labutti K."/>
            <person name="Lindquist E."/>
            <person name="Lipzen A."/>
            <person name="Khouja H.-R."/>
            <person name="Murat C."/>
            <person name="Ohm R."/>
            <person name="Olson A."/>
            <person name="Spatafora J."/>
            <person name="Veneault-Fourrey C."/>
            <person name="Henrissat B."/>
            <person name="Grigoriev I."/>
            <person name="Martin F."/>
            <person name="Perotto S."/>
        </authorList>
    </citation>
    <scope>NUCLEOTIDE SEQUENCE [LARGE SCALE GENOMIC DNA]</scope>
    <source>
        <strain evidence="3 4">E</strain>
    </source>
</reference>
<name>A0A2J6T7I2_9HELO</name>
<proteinExistence type="predicted"/>
<feature type="compositionally biased region" description="Low complexity" evidence="1">
    <location>
        <begin position="155"/>
        <end position="182"/>
    </location>
</feature>
<evidence type="ECO:0000256" key="1">
    <source>
        <dbReference type="SAM" id="MobiDB-lite"/>
    </source>
</evidence>
<dbReference type="InParanoid" id="A0A2J6T7I2"/>
<feature type="compositionally biased region" description="Low complexity" evidence="1">
    <location>
        <begin position="191"/>
        <end position="220"/>
    </location>
</feature>
<dbReference type="AlphaFoldDB" id="A0A2J6T7I2"/>
<organism evidence="3 4">
    <name type="scientific">Hyaloscypha bicolor E</name>
    <dbReference type="NCBI Taxonomy" id="1095630"/>
    <lineage>
        <taxon>Eukaryota</taxon>
        <taxon>Fungi</taxon>
        <taxon>Dikarya</taxon>
        <taxon>Ascomycota</taxon>
        <taxon>Pezizomycotina</taxon>
        <taxon>Leotiomycetes</taxon>
        <taxon>Helotiales</taxon>
        <taxon>Hyaloscyphaceae</taxon>
        <taxon>Hyaloscypha</taxon>
        <taxon>Hyaloscypha bicolor</taxon>
    </lineage>
</organism>
<accession>A0A2J6T7I2</accession>
<keyword evidence="4" id="KW-1185">Reference proteome</keyword>
<sequence length="257" mass="25502">MRRKNISILLAVPAANALSLANFQSITSALIPLDCQLTYDSQIPSCTVSDFNNGCSTACLAGLDTIASSVSSSCSHVKVNSNTLLGIVKNGGIVAALCPTLAKATQATTSVTVQTSGLAVPPAAVSVTIPTGGAGVTGGLGFKTTSTSSPIPVPQSETSTSTTKAAKTTKTSTTTSQSVQSAAGGLGGGSPTITSHTTTAKKTTSTTSAETTSSSQSQDKSGGGSPFDVQSNDAPRDVGRSMLALVVAIFAVVVIGR</sequence>
<feature type="signal peptide" evidence="2">
    <location>
        <begin position="1"/>
        <end position="17"/>
    </location>
</feature>
<protein>
    <recommendedName>
        <fullName evidence="5">Extracellular membrane protein CFEM domain-containing protein</fullName>
    </recommendedName>
</protein>
<feature type="region of interest" description="Disordered" evidence="1">
    <location>
        <begin position="138"/>
        <end position="233"/>
    </location>
</feature>